<dbReference type="GO" id="GO:0005829">
    <property type="term" value="C:cytosol"/>
    <property type="evidence" value="ECO:0007669"/>
    <property type="project" value="TreeGrafter"/>
</dbReference>
<dbReference type="GO" id="GO:0006780">
    <property type="term" value="P:uroporphyrinogen III biosynthetic process"/>
    <property type="evidence" value="ECO:0007669"/>
    <property type="project" value="InterPro"/>
</dbReference>
<dbReference type="OrthoDB" id="1523900at2"/>
<dbReference type="Pfam" id="PF02602">
    <property type="entry name" value="HEM4"/>
    <property type="match status" value="1"/>
</dbReference>
<name>A0A1I4WFX1_9FLAO</name>
<dbReference type="PANTHER" id="PTHR12390">
    <property type="entry name" value="UROPORPHYRINOGEN III SYNTHASE"/>
    <property type="match status" value="1"/>
</dbReference>
<dbReference type="GO" id="GO:0004852">
    <property type="term" value="F:uroporphyrinogen-III synthase activity"/>
    <property type="evidence" value="ECO:0007669"/>
    <property type="project" value="InterPro"/>
</dbReference>
<keyword evidence="4" id="KW-1185">Reference proteome</keyword>
<dbReference type="STRING" id="913024.SAMN05421741_101218"/>
<evidence type="ECO:0000313" key="3">
    <source>
        <dbReference type="EMBL" id="SFN12691.1"/>
    </source>
</evidence>
<feature type="domain" description="Tetrapyrrole biosynthesis uroporphyrinogen III synthase" evidence="2">
    <location>
        <begin position="22"/>
        <end position="212"/>
    </location>
</feature>
<proteinExistence type="predicted"/>
<keyword evidence="1" id="KW-0472">Membrane</keyword>
<dbReference type="AlphaFoldDB" id="A0A1I4WFX1"/>
<gene>
    <name evidence="3" type="ORF">SAMN05421741_101218</name>
</gene>
<feature type="transmembrane region" description="Helical" evidence="1">
    <location>
        <begin position="20"/>
        <end position="41"/>
    </location>
</feature>
<dbReference type="Gene3D" id="3.40.50.10090">
    <property type="match status" value="2"/>
</dbReference>
<sequence>MKPKICILSTKRLNSNQKQFLLNAGFSVIEADFIKIIFVPFQLKTIPTLLLFTSQNAVKSVLQNENIETLKQIPAVCVGSKTKQLLQENGFNVLEVQEYAEDLAPIIQQKYHLEQIAFFAGNLRRDVLPNAMQKANISFEEYIVYRNTTNSIEIQAETDALLFFSPSGIHSYLQQNTIKNQTCFCIGTTTAAALNGITNNIVIANKQTVENVIIQCINYYSNKL</sequence>
<evidence type="ECO:0000256" key="1">
    <source>
        <dbReference type="SAM" id="Phobius"/>
    </source>
</evidence>
<accession>A0A1I4WFX1</accession>
<protein>
    <submittedName>
        <fullName evidence="3">Uroporphyrinogen-III synthase</fullName>
    </submittedName>
</protein>
<evidence type="ECO:0000313" key="4">
    <source>
        <dbReference type="Proteomes" id="UP000199036"/>
    </source>
</evidence>
<dbReference type="RefSeq" id="WP_091517699.1">
    <property type="nucleotide sequence ID" value="NZ_FOVI01000001.1"/>
</dbReference>
<evidence type="ECO:0000259" key="2">
    <source>
        <dbReference type="Pfam" id="PF02602"/>
    </source>
</evidence>
<keyword evidence="1" id="KW-0812">Transmembrane</keyword>
<dbReference type="EMBL" id="FOVI01000001">
    <property type="protein sequence ID" value="SFN12691.1"/>
    <property type="molecule type" value="Genomic_DNA"/>
</dbReference>
<dbReference type="CDD" id="cd06578">
    <property type="entry name" value="HemD"/>
    <property type="match status" value="1"/>
</dbReference>
<dbReference type="InterPro" id="IPR039793">
    <property type="entry name" value="UROS/Hem4"/>
</dbReference>
<dbReference type="InterPro" id="IPR003754">
    <property type="entry name" value="4pyrrol_synth_uPrphyn_synth"/>
</dbReference>
<dbReference type="SUPFAM" id="SSF69618">
    <property type="entry name" value="HemD-like"/>
    <property type="match status" value="1"/>
</dbReference>
<keyword evidence="1" id="KW-1133">Transmembrane helix</keyword>
<dbReference type="InterPro" id="IPR036108">
    <property type="entry name" value="4pyrrol_syn_uPrphyn_synt_sf"/>
</dbReference>
<organism evidence="3 4">
    <name type="scientific">Paenimyroides ummariense</name>
    <dbReference type="NCBI Taxonomy" id="913024"/>
    <lineage>
        <taxon>Bacteria</taxon>
        <taxon>Pseudomonadati</taxon>
        <taxon>Bacteroidota</taxon>
        <taxon>Flavobacteriia</taxon>
        <taxon>Flavobacteriales</taxon>
        <taxon>Flavobacteriaceae</taxon>
        <taxon>Paenimyroides</taxon>
    </lineage>
</organism>
<reference evidence="4" key="1">
    <citation type="submission" date="2016-10" db="EMBL/GenBank/DDBJ databases">
        <authorList>
            <person name="Varghese N."/>
            <person name="Submissions S."/>
        </authorList>
    </citation>
    <scope>NUCLEOTIDE SEQUENCE [LARGE SCALE GENOMIC DNA]</scope>
    <source>
        <strain evidence="4">DS-12</strain>
    </source>
</reference>
<dbReference type="Proteomes" id="UP000199036">
    <property type="component" value="Unassembled WGS sequence"/>
</dbReference>
<dbReference type="PANTHER" id="PTHR12390:SF0">
    <property type="entry name" value="UROPORPHYRINOGEN-III SYNTHASE"/>
    <property type="match status" value="1"/>
</dbReference>